<keyword evidence="5 8" id="KW-1133">Transmembrane helix</keyword>
<proteinExistence type="inferred from homology"/>
<evidence type="ECO:0000256" key="2">
    <source>
        <dbReference type="ARBA" id="ARBA00022448"/>
    </source>
</evidence>
<comment type="similarity">
    <text evidence="8">Belongs to the SecE/SEC61-gamma family.</text>
</comment>
<keyword evidence="8" id="KW-1003">Cell membrane</keyword>
<reference evidence="9 10" key="1">
    <citation type="submission" date="2019-12" db="EMBL/GenBank/DDBJ databases">
        <title>Hymenobacter sp. HMF4947 Genome sequencing and assembly.</title>
        <authorList>
            <person name="Kang H."/>
            <person name="Cha I."/>
            <person name="Kim H."/>
            <person name="Joh K."/>
        </authorList>
    </citation>
    <scope>NUCLEOTIDE SEQUENCE [LARGE SCALE GENOMIC DNA]</scope>
    <source>
        <strain evidence="9 10">HMF4947</strain>
    </source>
</reference>
<dbReference type="GO" id="GO:0005886">
    <property type="term" value="C:plasma membrane"/>
    <property type="evidence" value="ECO:0007669"/>
    <property type="project" value="UniProtKB-SubCell"/>
</dbReference>
<comment type="function">
    <text evidence="8">Essential subunit of the Sec protein translocation channel SecYEG. Clamps together the 2 halves of SecY. May contact the channel plug during translocation.</text>
</comment>
<evidence type="ECO:0000256" key="4">
    <source>
        <dbReference type="ARBA" id="ARBA00022927"/>
    </source>
</evidence>
<evidence type="ECO:0000256" key="1">
    <source>
        <dbReference type="ARBA" id="ARBA00004370"/>
    </source>
</evidence>
<evidence type="ECO:0000313" key="10">
    <source>
        <dbReference type="Proteomes" id="UP000441336"/>
    </source>
</evidence>
<comment type="caution">
    <text evidence="9">The sequence shown here is derived from an EMBL/GenBank/DDBJ whole genome shotgun (WGS) entry which is preliminary data.</text>
</comment>
<keyword evidence="7 8" id="KW-0472">Membrane</keyword>
<dbReference type="InterPro" id="IPR038379">
    <property type="entry name" value="SecE_sf"/>
</dbReference>
<evidence type="ECO:0000256" key="7">
    <source>
        <dbReference type="ARBA" id="ARBA00023136"/>
    </source>
</evidence>
<organism evidence="9 10">
    <name type="scientific">Hymenobacter ginkgonis</name>
    <dbReference type="NCBI Taxonomy" id="2682976"/>
    <lineage>
        <taxon>Bacteria</taxon>
        <taxon>Pseudomonadati</taxon>
        <taxon>Bacteroidota</taxon>
        <taxon>Cytophagia</taxon>
        <taxon>Cytophagales</taxon>
        <taxon>Hymenobacteraceae</taxon>
        <taxon>Hymenobacter</taxon>
    </lineage>
</organism>
<keyword evidence="4 8" id="KW-0653">Protein transport</keyword>
<accession>A0A7K1TE41</accession>
<dbReference type="GO" id="GO:0009306">
    <property type="term" value="P:protein secretion"/>
    <property type="evidence" value="ECO:0007669"/>
    <property type="project" value="UniProtKB-UniRule"/>
</dbReference>
<comment type="subunit">
    <text evidence="8">Component of the Sec protein translocase complex. Heterotrimer consisting of SecY, SecE and SecG subunits. The heterotrimers can form oligomers, although 1 heterotrimer is thought to be able to translocate proteins. Interacts with the ribosome. Interacts with SecDF, and other proteins may be involved. Interacts with SecA.</text>
</comment>
<dbReference type="EMBL" id="WQKZ01000002">
    <property type="protein sequence ID" value="MVN76667.1"/>
    <property type="molecule type" value="Genomic_DNA"/>
</dbReference>
<sequence length="65" mass="7326">MAKLNNYFRDTIEEMRYNVTWPSTTELQKSAGLVLLGSLVFAAVVGLMDVSFNTALQAFYQSFAR</sequence>
<evidence type="ECO:0000256" key="5">
    <source>
        <dbReference type="ARBA" id="ARBA00022989"/>
    </source>
</evidence>
<dbReference type="GO" id="GO:0006605">
    <property type="term" value="P:protein targeting"/>
    <property type="evidence" value="ECO:0007669"/>
    <property type="project" value="UniProtKB-UniRule"/>
</dbReference>
<feature type="transmembrane region" description="Helical" evidence="8">
    <location>
        <begin position="31"/>
        <end position="56"/>
    </location>
</feature>
<name>A0A7K1TE41_9BACT</name>
<comment type="subcellular location">
    <subcellularLocation>
        <location evidence="8">Cell membrane</location>
        <topology evidence="8">Single-pass membrane protein</topology>
    </subcellularLocation>
    <subcellularLocation>
        <location evidence="1">Membrane</location>
    </subcellularLocation>
</comment>
<evidence type="ECO:0000256" key="8">
    <source>
        <dbReference type="HAMAP-Rule" id="MF_00422"/>
    </source>
</evidence>
<gene>
    <name evidence="8 9" type="primary">secE</name>
    <name evidence="9" type="ORF">GO988_10080</name>
</gene>
<keyword evidence="2 8" id="KW-0813">Transport</keyword>
<dbReference type="HAMAP" id="MF_00422">
    <property type="entry name" value="SecE"/>
    <property type="match status" value="1"/>
</dbReference>
<dbReference type="AlphaFoldDB" id="A0A7K1TE41"/>
<dbReference type="Proteomes" id="UP000441336">
    <property type="component" value="Unassembled WGS sequence"/>
</dbReference>
<evidence type="ECO:0000256" key="3">
    <source>
        <dbReference type="ARBA" id="ARBA00022692"/>
    </source>
</evidence>
<keyword evidence="3 8" id="KW-0812">Transmembrane</keyword>
<dbReference type="InterPro" id="IPR001901">
    <property type="entry name" value="Translocase_SecE/Sec61-g"/>
</dbReference>
<keyword evidence="10" id="KW-1185">Reference proteome</keyword>
<dbReference type="NCBIfam" id="TIGR00964">
    <property type="entry name" value="secE_bact"/>
    <property type="match status" value="1"/>
</dbReference>
<dbReference type="InterPro" id="IPR005807">
    <property type="entry name" value="SecE_bac"/>
</dbReference>
<evidence type="ECO:0000313" key="9">
    <source>
        <dbReference type="EMBL" id="MVN76667.1"/>
    </source>
</evidence>
<dbReference type="GO" id="GO:0043952">
    <property type="term" value="P:protein transport by the Sec complex"/>
    <property type="evidence" value="ECO:0007669"/>
    <property type="project" value="UniProtKB-UniRule"/>
</dbReference>
<dbReference type="RefSeq" id="WP_157564814.1">
    <property type="nucleotide sequence ID" value="NZ_WQKZ01000002.1"/>
</dbReference>
<dbReference type="Gene3D" id="1.20.5.1030">
    <property type="entry name" value="Preprotein translocase secy subunit"/>
    <property type="match status" value="1"/>
</dbReference>
<keyword evidence="6 8" id="KW-0811">Translocation</keyword>
<dbReference type="GO" id="GO:0065002">
    <property type="term" value="P:intracellular protein transmembrane transport"/>
    <property type="evidence" value="ECO:0007669"/>
    <property type="project" value="UniProtKB-UniRule"/>
</dbReference>
<evidence type="ECO:0000256" key="6">
    <source>
        <dbReference type="ARBA" id="ARBA00023010"/>
    </source>
</evidence>
<dbReference type="GO" id="GO:0008320">
    <property type="term" value="F:protein transmembrane transporter activity"/>
    <property type="evidence" value="ECO:0007669"/>
    <property type="project" value="UniProtKB-UniRule"/>
</dbReference>
<dbReference type="Pfam" id="PF00584">
    <property type="entry name" value="SecE"/>
    <property type="match status" value="1"/>
</dbReference>
<protein>
    <recommendedName>
        <fullName evidence="8">Protein translocase subunit SecE</fullName>
    </recommendedName>
</protein>